<organism evidence="4 5">
    <name type="scientific">Quercus suber</name>
    <name type="common">Cork oak</name>
    <dbReference type="NCBI Taxonomy" id="58331"/>
    <lineage>
        <taxon>Eukaryota</taxon>
        <taxon>Viridiplantae</taxon>
        <taxon>Streptophyta</taxon>
        <taxon>Embryophyta</taxon>
        <taxon>Tracheophyta</taxon>
        <taxon>Spermatophyta</taxon>
        <taxon>Magnoliopsida</taxon>
        <taxon>eudicotyledons</taxon>
        <taxon>Gunneridae</taxon>
        <taxon>Pentapetalae</taxon>
        <taxon>rosids</taxon>
        <taxon>fabids</taxon>
        <taxon>Fagales</taxon>
        <taxon>Fagaceae</taxon>
        <taxon>Quercus</taxon>
    </lineage>
</organism>
<comment type="caution">
    <text evidence="4">The sequence shown here is derived from an EMBL/GenBank/DDBJ whole genome shotgun (WGS) entry which is preliminary data.</text>
</comment>
<dbReference type="Pfam" id="PF08370">
    <property type="entry name" value="PDR_assoc"/>
    <property type="match status" value="1"/>
</dbReference>
<accession>A0AAW0L2V4</accession>
<dbReference type="InterPro" id="IPR003439">
    <property type="entry name" value="ABC_transporter-like_ATP-bd"/>
</dbReference>
<dbReference type="GO" id="GO:0016887">
    <property type="term" value="F:ATP hydrolysis activity"/>
    <property type="evidence" value="ECO:0007669"/>
    <property type="project" value="InterPro"/>
</dbReference>
<dbReference type="InterPro" id="IPR013581">
    <property type="entry name" value="PDR_assoc"/>
</dbReference>
<reference evidence="4 5" key="1">
    <citation type="journal article" date="2018" name="Sci. Data">
        <title>The draft genome sequence of cork oak.</title>
        <authorList>
            <person name="Ramos A.M."/>
            <person name="Usie A."/>
            <person name="Barbosa P."/>
            <person name="Barros P.M."/>
            <person name="Capote T."/>
            <person name="Chaves I."/>
            <person name="Simoes F."/>
            <person name="Abreu I."/>
            <person name="Carrasquinho I."/>
            <person name="Faro C."/>
            <person name="Guimaraes J.B."/>
            <person name="Mendonca D."/>
            <person name="Nobrega F."/>
            <person name="Rodrigues L."/>
            <person name="Saibo N.J.M."/>
            <person name="Varela M.C."/>
            <person name="Egas C."/>
            <person name="Matos J."/>
            <person name="Miguel C.M."/>
            <person name="Oliveira M.M."/>
            <person name="Ricardo C.P."/>
            <person name="Goncalves S."/>
        </authorList>
    </citation>
    <scope>NUCLEOTIDE SEQUENCE [LARGE SCALE GENOMIC DNA]</scope>
    <source>
        <strain evidence="5">cv. HL8</strain>
    </source>
</reference>
<dbReference type="Proteomes" id="UP000237347">
    <property type="component" value="Unassembled WGS sequence"/>
</dbReference>
<dbReference type="PANTHER" id="PTHR48040:SF42">
    <property type="entry name" value="ABC TRANSPORTER DOMAIN-CONTAINING PROTEIN"/>
    <property type="match status" value="1"/>
</dbReference>
<dbReference type="SUPFAM" id="SSF52540">
    <property type="entry name" value="P-loop containing nucleoside triphosphate hydrolases"/>
    <property type="match status" value="1"/>
</dbReference>
<feature type="domain" description="ABC transporter" evidence="3">
    <location>
        <begin position="125"/>
        <end position="375"/>
    </location>
</feature>
<gene>
    <name evidence="4" type="primary">ABCG39_1</name>
    <name evidence="4" type="ORF">CFP56_010661</name>
</gene>
<evidence type="ECO:0000256" key="1">
    <source>
        <dbReference type="ARBA" id="ARBA00022741"/>
    </source>
</evidence>
<dbReference type="PANTHER" id="PTHR48040">
    <property type="entry name" value="PLEIOTROPIC DRUG RESISTANCE PROTEIN 1-LIKE ISOFORM X1"/>
    <property type="match status" value="1"/>
</dbReference>
<keyword evidence="5" id="KW-1185">Reference proteome</keyword>
<dbReference type="InterPro" id="IPR003593">
    <property type="entry name" value="AAA+_ATPase"/>
</dbReference>
<evidence type="ECO:0000313" key="5">
    <source>
        <dbReference type="Proteomes" id="UP000237347"/>
    </source>
</evidence>
<dbReference type="EMBL" id="PKMF04000182">
    <property type="protein sequence ID" value="KAK7844641.1"/>
    <property type="molecule type" value="Genomic_DNA"/>
</dbReference>
<evidence type="ECO:0000256" key="2">
    <source>
        <dbReference type="ARBA" id="ARBA00022840"/>
    </source>
</evidence>
<evidence type="ECO:0000313" key="4">
    <source>
        <dbReference type="EMBL" id="KAK7844641.1"/>
    </source>
</evidence>
<proteinExistence type="predicted"/>
<dbReference type="Pfam" id="PF00005">
    <property type="entry name" value="ABC_tran"/>
    <property type="match status" value="1"/>
</dbReference>
<dbReference type="SMART" id="SM00382">
    <property type="entry name" value="AAA"/>
    <property type="match status" value="1"/>
</dbReference>
<dbReference type="InterPro" id="IPR027417">
    <property type="entry name" value="P-loop_NTPase"/>
</dbReference>
<dbReference type="AlphaFoldDB" id="A0AAW0L2V4"/>
<keyword evidence="2" id="KW-0067">ATP-binding</keyword>
<dbReference type="PROSITE" id="PS50893">
    <property type="entry name" value="ABC_TRANSPORTER_2"/>
    <property type="match status" value="1"/>
</dbReference>
<keyword evidence="1" id="KW-0547">Nucleotide-binding</keyword>
<protein>
    <submittedName>
        <fullName evidence="4">Abc transporter g family member 39</fullName>
    </submittedName>
</protein>
<evidence type="ECO:0000259" key="3">
    <source>
        <dbReference type="PROSITE" id="PS50893"/>
    </source>
</evidence>
<sequence length="476" mass="53087">MNFLIKDGVRPIMTPNLMHQQLERSFSSPEVSLPKTIGSGFVLEHFLDFLLFNVLFIAALTYLNPLGDSKAVIADDENDKMNKYSSSRHGTEGIDMAVRASSEIVGALYSASKRRVVLPFQPLSLAFNHAMKTQGVEEDRLQLLRDVSGAFRPGILTALVGVRSAGKTTLMDVLAGRKTGGYTERERAIEPLTSLVTLRTKLLLLGLVVTGYREQNDIHSPNVTVYESLLYSAWLRLSSDVKTQTRKMFVEEVMELVELKPIRDALVGLPGVDGRSTEQRKRLTIAVELVANPSIIFMDEPTSGLDARAAAIVMRTVRNTVDTGRTVVCTIHQPSIDIFEALMRFVALVATADEKRTSHLCWTSRPPFSQADEYFEAVPGVTKIRDGYNPATWMLEVTAPSVEAQIDVDFADIYANSSLYLRNLELIKEISTPVPGSNGLYFPTKYSQPFSVQCKACFWKQHWSYNSRKSSRLTSF</sequence>
<dbReference type="Gene3D" id="3.40.50.300">
    <property type="entry name" value="P-loop containing nucleotide triphosphate hydrolases"/>
    <property type="match status" value="1"/>
</dbReference>
<name>A0AAW0L2V4_QUESU</name>
<dbReference type="GO" id="GO:0005524">
    <property type="term" value="F:ATP binding"/>
    <property type="evidence" value="ECO:0007669"/>
    <property type="project" value="UniProtKB-KW"/>
</dbReference>